<dbReference type="AlphaFoldDB" id="F4R5C6"/>
<dbReference type="Proteomes" id="UP000001072">
    <property type="component" value="Unassembled WGS sequence"/>
</dbReference>
<evidence type="ECO:0000313" key="3">
    <source>
        <dbReference type="Proteomes" id="UP000001072"/>
    </source>
</evidence>
<keyword evidence="1" id="KW-0732">Signal</keyword>
<feature type="chain" id="PRO_5003317289" evidence="1">
    <location>
        <begin position="22"/>
        <end position="150"/>
    </location>
</feature>
<dbReference type="RefSeq" id="XP_007404398.1">
    <property type="nucleotide sequence ID" value="XM_007404336.1"/>
</dbReference>
<dbReference type="KEGG" id="mlr:MELLADRAFT_59185"/>
<reference evidence="3" key="1">
    <citation type="journal article" date="2011" name="Proc. Natl. Acad. Sci. U.S.A.">
        <title>Obligate biotrophy features unraveled by the genomic analysis of rust fungi.</title>
        <authorList>
            <person name="Duplessis S."/>
            <person name="Cuomo C.A."/>
            <person name="Lin Y.-C."/>
            <person name="Aerts A."/>
            <person name="Tisserant E."/>
            <person name="Veneault-Fourrey C."/>
            <person name="Joly D.L."/>
            <person name="Hacquard S."/>
            <person name="Amselem J."/>
            <person name="Cantarel B.L."/>
            <person name="Chiu R."/>
            <person name="Coutinho P.M."/>
            <person name="Feau N."/>
            <person name="Field M."/>
            <person name="Frey P."/>
            <person name="Gelhaye E."/>
            <person name="Goldberg J."/>
            <person name="Grabherr M.G."/>
            <person name="Kodira C.D."/>
            <person name="Kohler A."/>
            <person name="Kuees U."/>
            <person name="Lindquist E.A."/>
            <person name="Lucas S.M."/>
            <person name="Mago R."/>
            <person name="Mauceli E."/>
            <person name="Morin E."/>
            <person name="Murat C."/>
            <person name="Pangilinan J.L."/>
            <person name="Park R."/>
            <person name="Pearson M."/>
            <person name="Quesneville H."/>
            <person name="Rouhier N."/>
            <person name="Sakthikumar S."/>
            <person name="Salamov A.A."/>
            <person name="Schmutz J."/>
            <person name="Selles B."/>
            <person name="Shapiro H."/>
            <person name="Tanguay P."/>
            <person name="Tuskan G.A."/>
            <person name="Henrissat B."/>
            <person name="Van de Peer Y."/>
            <person name="Rouze P."/>
            <person name="Ellis J.G."/>
            <person name="Dodds P.N."/>
            <person name="Schein J.E."/>
            <person name="Zhong S."/>
            <person name="Hamelin R.C."/>
            <person name="Grigoriev I.V."/>
            <person name="Szabo L.J."/>
            <person name="Martin F."/>
        </authorList>
    </citation>
    <scope>NUCLEOTIDE SEQUENCE [LARGE SCALE GENOMIC DNA]</scope>
    <source>
        <strain evidence="3">98AG31 / pathotype 3-4-7</strain>
    </source>
</reference>
<gene>
    <name evidence="2" type="ORF">MELLADRAFT_59185</name>
</gene>
<organism evidence="3">
    <name type="scientific">Melampsora larici-populina (strain 98AG31 / pathotype 3-4-7)</name>
    <name type="common">Poplar leaf rust fungus</name>
    <dbReference type="NCBI Taxonomy" id="747676"/>
    <lineage>
        <taxon>Eukaryota</taxon>
        <taxon>Fungi</taxon>
        <taxon>Dikarya</taxon>
        <taxon>Basidiomycota</taxon>
        <taxon>Pucciniomycotina</taxon>
        <taxon>Pucciniomycetes</taxon>
        <taxon>Pucciniales</taxon>
        <taxon>Melampsoraceae</taxon>
        <taxon>Melampsora</taxon>
    </lineage>
</organism>
<accession>F4R5C6</accession>
<feature type="signal peptide" evidence="1">
    <location>
        <begin position="1"/>
        <end position="21"/>
    </location>
</feature>
<sequence length="150" mass="16983">MKAHQPVFLLFCTLFILVVLAITVPGKLTPEDAENLEWIDLMQSAPQQPIHAQYEFKDLEQPSHQYGSPQTGLLQAHLESIENYLMQDNNWDTSPLNLETDAEDGKAIHNSNQKIWQDAKGESSQNLQNIITASEPTKTLGITIRGFYLY</sequence>
<evidence type="ECO:0000313" key="2">
    <source>
        <dbReference type="EMBL" id="EGG12023.1"/>
    </source>
</evidence>
<dbReference type="VEuPathDB" id="FungiDB:MELLADRAFT_59185"/>
<dbReference type="InParanoid" id="F4R5C6"/>
<keyword evidence="3" id="KW-1185">Reference proteome</keyword>
<dbReference type="EMBL" id="GL883091">
    <property type="protein sequence ID" value="EGG12023.1"/>
    <property type="molecule type" value="Genomic_DNA"/>
</dbReference>
<proteinExistence type="predicted"/>
<name>F4R5C6_MELLP</name>
<dbReference type="GeneID" id="18929298"/>
<protein>
    <submittedName>
        <fullName evidence="2">Secreted protein</fullName>
    </submittedName>
</protein>
<evidence type="ECO:0000256" key="1">
    <source>
        <dbReference type="SAM" id="SignalP"/>
    </source>
</evidence>
<dbReference type="HOGENOM" id="CLU_1740940_0_0_1"/>